<reference evidence="3 4" key="1">
    <citation type="submission" date="2024-01" db="EMBL/GenBank/DDBJ databases">
        <title>Genome assemblies of Stephania.</title>
        <authorList>
            <person name="Yang L."/>
        </authorList>
    </citation>
    <scope>NUCLEOTIDE SEQUENCE [LARGE SCALE GENOMIC DNA]</scope>
    <source>
        <strain evidence="3">YNDBR</strain>
        <tissue evidence="3">Leaf</tissue>
    </source>
</reference>
<protein>
    <recommendedName>
        <fullName evidence="2">Myb/SANT-like domain-containing protein</fullName>
    </recommendedName>
</protein>
<dbReference type="Proteomes" id="UP001420932">
    <property type="component" value="Unassembled WGS sequence"/>
</dbReference>
<dbReference type="EMBL" id="JBBNAF010000002">
    <property type="protein sequence ID" value="KAK9164439.1"/>
    <property type="molecule type" value="Genomic_DNA"/>
</dbReference>
<dbReference type="InterPro" id="IPR024752">
    <property type="entry name" value="Myb/SANT-like_dom"/>
</dbReference>
<evidence type="ECO:0000259" key="2">
    <source>
        <dbReference type="Pfam" id="PF12776"/>
    </source>
</evidence>
<dbReference type="AlphaFoldDB" id="A0AAP0Q3D1"/>
<gene>
    <name evidence="3" type="ORF">Syun_005341</name>
</gene>
<feature type="region of interest" description="Disordered" evidence="1">
    <location>
        <begin position="184"/>
        <end position="219"/>
    </location>
</feature>
<organism evidence="3 4">
    <name type="scientific">Stephania yunnanensis</name>
    <dbReference type="NCBI Taxonomy" id="152371"/>
    <lineage>
        <taxon>Eukaryota</taxon>
        <taxon>Viridiplantae</taxon>
        <taxon>Streptophyta</taxon>
        <taxon>Embryophyta</taxon>
        <taxon>Tracheophyta</taxon>
        <taxon>Spermatophyta</taxon>
        <taxon>Magnoliopsida</taxon>
        <taxon>Ranunculales</taxon>
        <taxon>Menispermaceae</taxon>
        <taxon>Menispermoideae</taxon>
        <taxon>Cissampelideae</taxon>
        <taxon>Stephania</taxon>
    </lineage>
</organism>
<dbReference type="PANTHER" id="PTHR47584">
    <property type="match status" value="1"/>
</dbReference>
<dbReference type="InterPro" id="IPR045026">
    <property type="entry name" value="LIMYB"/>
</dbReference>
<dbReference type="PANTHER" id="PTHR47584:SF2">
    <property type="entry name" value="L10-INTERACTING MYB DOMAIN-CONTAINING PROTEIN-LIKE"/>
    <property type="match status" value="1"/>
</dbReference>
<evidence type="ECO:0000256" key="1">
    <source>
        <dbReference type="SAM" id="MobiDB-lite"/>
    </source>
</evidence>
<dbReference type="Pfam" id="PF12776">
    <property type="entry name" value="Myb_DNA-bind_3"/>
    <property type="match status" value="1"/>
</dbReference>
<sequence length="305" mass="34898">MDAQLNQHPPKPDRSRTKWTPTLDNLFVDLVLEQVQQGNRSDNVFNKIAWKHIRDVFNKQTGLDFNRKQLKKHLDVLRNRFYSTKSQFDQSGIVGDVPKSMLIAGADVWDDYIESYPIGEPTRIKDCPYYEQLCKIFSESGGIGRYAQSSHYIEFDKEPGPSQLPAPTTVPGILVDAAMQSPFVQDDSSPRSGIDGNLEAENNHNKVTAPSSSNKRKRKRYEFDDNIPEAILEMAAASKMRTNAIIHRADQFSITKCVKLLDELPELDESLYLKAVDLFDNPNLREIFVSLKSHIRLKWLQRKCN</sequence>
<evidence type="ECO:0000313" key="3">
    <source>
        <dbReference type="EMBL" id="KAK9164439.1"/>
    </source>
</evidence>
<keyword evidence="4" id="KW-1185">Reference proteome</keyword>
<comment type="caution">
    <text evidence="3">The sequence shown here is derived from an EMBL/GenBank/DDBJ whole genome shotgun (WGS) entry which is preliminary data.</text>
</comment>
<proteinExistence type="predicted"/>
<accession>A0AAP0Q3D1</accession>
<name>A0AAP0Q3D1_9MAGN</name>
<feature type="domain" description="Myb/SANT-like" evidence="2">
    <location>
        <begin position="18"/>
        <end position="112"/>
    </location>
</feature>
<evidence type="ECO:0000313" key="4">
    <source>
        <dbReference type="Proteomes" id="UP001420932"/>
    </source>
</evidence>